<dbReference type="Proteomes" id="UP000631418">
    <property type="component" value="Unassembled WGS sequence"/>
</dbReference>
<dbReference type="AlphaFoldDB" id="A0AAE2UXX4"/>
<dbReference type="EMBL" id="JADOEF010000001">
    <property type="protein sequence ID" value="MBF7808960.1"/>
    <property type="molecule type" value="Genomic_DNA"/>
</dbReference>
<sequence length="116" mass="13548">MINEKIEALQTANEYLYSLKSGVLKLVQLMQEEKEQEAILLIPQISDGIDWIIKVINLTKDVQKRDIELDNINEHLETIIEALENEDYILVSDIFNYEIIPILDRIHDKIKVSIEN</sequence>
<accession>A0AAE2UXX4</accession>
<organism evidence="2 3">
    <name type="scientific">Clostridium beijerinckii</name>
    <name type="common">Clostridium MP</name>
    <dbReference type="NCBI Taxonomy" id="1520"/>
    <lineage>
        <taxon>Bacteria</taxon>
        <taxon>Bacillati</taxon>
        <taxon>Bacillota</taxon>
        <taxon>Clostridia</taxon>
        <taxon>Eubacteriales</taxon>
        <taxon>Clostridiaceae</taxon>
        <taxon>Clostridium</taxon>
    </lineage>
</organism>
<evidence type="ECO:0000313" key="3">
    <source>
        <dbReference type="Proteomes" id="UP000631418"/>
    </source>
</evidence>
<proteinExistence type="predicted"/>
<protein>
    <recommendedName>
        <fullName evidence="1">DUF8042 domain-containing protein</fullName>
    </recommendedName>
</protein>
<evidence type="ECO:0000313" key="2">
    <source>
        <dbReference type="EMBL" id="MBF7808960.1"/>
    </source>
</evidence>
<dbReference type="InterPro" id="IPR058355">
    <property type="entry name" value="DUF8042"/>
</dbReference>
<feature type="domain" description="DUF8042" evidence="1">
    <location>
        <begin position="3"/>
        <end position="113"/>
    </location>
</feature>
<dbReference type="Pfam" id="PF26154">
    <property type="entry name" value="DUF8042"/>
    <property type="match status" value="1"/>
</dbReference>
<gene>
    <name evidence="2" type="ORF">IS491_09850</name>
</gene>
<dbReference type="OMA" id="TEGIQWI"/>
<evidence type="ECO:0000259" key="1">
    <source>
        <dbReference type="Pfam" id="PF26154"/>
    </source>
</evidence>
<dbReference type="RefSeq" id="WP_012060440.1">
    <property type="nucleotide sequence ID" value="NZ_CP073279.1"/>
</dbReference>
<reference evidence="2" key="1">
    <citation type="submission" date="2020-11" db="EMBL/GenBank/DDBJ databases">
        <authorList>
            <person name="Thieme N."/>
            <person name="Liebl W."/>
            <person name="Zverlov V."/>
        </authorList>
    </citation>
    <scope>NUCLEOTIDE SEQUENCE</scope>
    <source>
        <strain evidence="2">NT08</strain>
    </source>
</reference>
<name>A0AAE2UXX4_CLOBE</name>
<comment type="caution">
    <text evidence="2">The sequence shown here is derived from an EMBL/GenBank/DDBJ whole genome shotgun (WGS) entry which is preliminary data.</text>
</comment>